<comment type="caution">
    <text evidence="7">The sequence shown here is derived from an EMBL/GenBank/DDBJ whole genome shotgun (WGS) entry which is preliminary data.</text>
</comment>
<dbReference type="AlphaFoldDB" id="A0AAW5N007"/>
<dbReference type="SUPFAM" id="SSF53383">
    <property type="entry name" value="PLP-dependent transferases"/>
    <property type="match status" value="1"/>
</dbReference>
<dbReference type="InterPro" id="IPR015421">
    <property type="entry name" value="PyrdxlP-dep_Trfase_major"/>
</dbReference>
<dbReference type="GO" id="GO:0008483">
    <property type="term" value="F:transaminase activity"/>
    <property type="evidence" value="ECO:0007669"/>
    <property type="project" value="UniProtKB-KW"/>
</dbReference>
<dbReference type="InterPro" id="IPR004838">
    <property type="entry name" value="NHTrfase_class1_PyrdxlP-BS"/>
</dbReference>
<evidence type="ECO:0000313" key="8">
    <source>
        <dbReference type="Proteomes" id="UP001206878"/>
    </source>
</evidence>
<accession>A0AAW5N007</accession>
<dbReference type="GO" id="GO:0030170">
    <property type="term" value="F:pyridoxal phosphate binding"/>
    <property type="evidence" value="ECO:0007669"/>
    <property type="project" value="InterPro"/>
</dbReference>
<dbReference type="Gene3D" id="3.40.640.10">
    <property type="entry name" value="Type I PLP-dependent aspartate aminotransferase-like (Major domain)"/>
    <property type="match status" value="1"/>
</dbReference>
<feature type="region of interest" description="Disordered" evidence="5">
    <location>
        <begin position="1"/>
        <end position="30"/>
    </location>
</feature>
<feature type="compositionally biased region" description="Low complexity" evidence="5">
    <location>
        <begin position="1"/>
        <end position="18"/>
    </location>
</feature>
<feature type="non-terminal residue" evidence="7">
    <location>
        <position position="1"/>
    </location>
</feature>
<comment type="similarity">
    <text evidence="4">Belongs to the class-I pyridoxal-phosphate-dependent aminotransferase family.</text>
</comment>
<dbReference type="InterPro" id="IPR015424">
    <property type="entry name" value="PyrdxlP-dep_Trfase"/>
</dbReference>
<dbReference type="InterPro" id="IPR050881">
    <property type="entry name" value="LL-DAP_aminotransferase"/>
</dbReference>
<organism evidence="7 8">
    <name type="scientific">Escherichia marmotae</name>
    <dbReference type="NCBI Taxonomy" id="1499973"/>
    <lineage>
        <taxon>Bacteria</taxon>
        <taxon>Pseudomonadati</taxon>
        <taxon>Pseudomonadota</taxon>
        <taxon>Gammaproteobacteria</taxon>
        <taxon>Enterobacterales</taxon>
        <taxon>Enterobacteriaceae</taxon>
        <taxon>Escherichia</taxon>
    </lineage>
</organism>
<evidence type="ECO:0000256" key="5">
    <source>
        <dbReference type="SAM" id="MobiDB-lite"/>
    </source>
</evidence>
<evidence type="ECO:0000256" key="4">
    <source>
        <dbReference type="RuleBase" id="RU000481"/>
    </source>
</evidence>
<dbReference type="Pfam" id="PF00155">
    <property type="entry name" value="Aminotran_1_2"/>
    <property type="match status" value="1"/>
</dbReference>
<gene>
    <name evidence="7" type="ORF">NVV43_27420</name>
</gene>
<dbReference type="InterPro" id="IPR004839">
    <property type="entry name" value="Aminotransferase_I/II_large"/>
</dbReference>
<sequence>AFAREPAVAGRPDGADAARGGEGSRAPSCRAVPGAQEVGVEVFSMSKSYSMPGWRLAFVVGNPEMVGALTRLKSYLDYGVFQPIQI</sequence>
<evidence type="ECO:0000259" key="6">
    <source>
        <dbReference type="Pfam" id="PF00155"/>
    </source>
</evidence>
<evidence type="ECO:0000256" key="1">
    <source>
        <dbReference type="ARBA" id="ARBA00001933"/>
    </source>
</evidence>
<proteinExistence type="inferred from homology"/>
<dbReference type="Proteomes" id="UP001206878">
    <property type="component" value="Unassembled WGS sequence"/>
</dbReference>
<feature type="non-terminal residue" evidence="7">
    <location>
        <position position="86"/>
    </location>
</feature>
<dbReference type="EC" id="2.6.1.-" evidence="4"/>
<dbReference type="PANTHER" id="PTHR42832:SF1">
    <property type="entry name" value="GLUTAMATE-PYRUVATE AMINOTRANSFERASE ALAC"/>
    <property type="match status" value="1"/>
</dbReference>
<keyword evidence="2 4" id="KW-0032">Aminotransferase</keyword>
<name>A0AAW5N007_9ESCH</name>
<keyword evidence="3 4" id="KW-0808">Transferase</keyword>
<dbReference type="PANTHER" id="PTHR42832">
    <property type="entry name" value="AMINO ACID AMINOTRANSFERASE"/>
    <property type="match status" value="1"/>
</dbReference>
<comment type="cofactor">
    <cofactor evidence="1 4">
        <name>pyridoxal 5'-phosphate</name>
        <dbReference type="ChEBI" id="CHEBI:597326"/>
    </cofactor>
</comment>
<evidence type="ECO:0000256" key="3">
    <source>
        <dbReference type="ARBA" id="ARBA00022679"/>
    </source>
</evidence>
<reference evidence="7" key="1">
    <citation type="submission" date="2022-07" db="EMBL/GenBank/DDBJ databases">
        <title>Diversity of ethanolamine utilization by human commensal Escherichia coli.</title>
        <authorList>
            <person name="Jubelin G."/>
        </authorList>
    </citation>
    <scope>NUCLEOTIDE SEQUENCE</scope>
    <source>
        <strain evidence="7">S1</strain>
    </source>
</reference>
<protein>
    <recommendedName>
        <fullName evidence="4">Aminotransferase</fullName>
        <ecNumber evidence="4">2.6.1.-</ecNumber>
    </recommendedName>
</protein>
<evidence type="ECO:0000313" key="7">
    <source>
        <dbReference type="EMBL" id="MCR6679204.1"/>
    </source>
</evidence>
<feature type="domain" description="Aminotransferase class I/classII large" evidence="6">
    <location>
        <begin position="40"/>
        <end position="74"/>
    </location>
</feature>
<evidence type="ECO:0000256" key="2">
    <source>
        <dbReference type="ARBA" id="ARBA00022576"/>
    </source>
</evidence>
<dbReference type="PROSITE" id="PS00105">
    <property type="entry name" value="AA_TRANSFER_CLASS_1"/>
    <property type="match status" value="1"/>
</dbReference>
<dbReference type="EMBL" id="JANPXH010000952">
    <property type="protein sequence ID" value="MCR6679204.1"/>
    <property type="molecule type" value="Genomic_DNA"/>
</dbReference>